<feature type="transmembrane region" description="Helical" evidence="1">
    <location>
        <begin position="130"/>
        <end position="150"/>
    </location>
</feature>
<evidence type="ECO:0000313" key="2">
    <source>
        <dbReference type="EMBL" id="SFT72107.1"/>
    </source>
</evidence>
<dbReference type="AlphaFoldDB" id="A0A1I7AB21"/>
<dbReference type="EMBL" id="FPBH01000003">
    <property type="protein sequence ID" value="SFT72107.1"/>
    <property type="molecule type" value="Genomic_DNA"/>
</dbReference>
<reference evidence="2 3" key="1">
    <citation type="submission" date="2016-10" db="EMBL/GenBank/DDBJ databases">
        <authorList>
            <person name="de Groot N.N."/>
        </authorList>
    </citation>
    <scope>NUCLEOTIDE SEQUENCE [LARGE SCALE GENOMIC DNA]</scope>
    <source>
        <strain evidence="2 3">LMG 27731</strain>
    </source>
</reference>
<dbReference type="OrthoDB" id="8443503at2"/>
<sequence length="249" mass="27545">MTDPAVAAQRQQAHQQGLLVSLITLPFRFVGVMCGSLMLCIAIECVGLHCFWPEQSWHHAQAMLDFELDQIGGAFRRSLVVQEPGSTIHWVVEHAYDWLFIKSGLLAWIQESSARAELDSQRHVKDLRYYLGYVAVHLQADLIAAAYTVLVFLVRLGVLCLTLPLFAMAAFVGLIDGLVRRDIRRFGAGRESGFIYHRAKASLMPLAILPWVTYLALPVSISPLLVLLPAAAALGLAMDIAAGSFKKYL</sequence>
<protein>
    <submittedName>
        <fullName evidence="2">Integrating conjugative element membrane protein, PFL_4697 family</fullName>
    </submittedName>
</protein>
<gene>
    <name evidence="2" type="ORF">SAMN05192563_1003229</name>
</gene>
<evidence type="ECO:0000313" key="3">
    <source>
        <dbReference type="Proteomes" id="UP000198844"/>
    </source>
</evidence>
<name>A0A1I7AB21_9BURK</name>
<dbReference type="Pfam" id="PF14348">
    <property type="entry name" value="DtrJ-like"/>
    <property type="match status" value="1"/>
</dbReference>
<proteinExistence type="predicted"/>
<dbReference type="InterPro" id="IPR022266">
    <property type="entry name" value="DtrJ-like"/>
</dbReference>
<feature type="transmembrane region" description="Helical" evidence="1">
    <location>
        <begin position="29"/>
        <end position="52"/>
    </location>
</feature>
<accession>A0A1I7AB21</accession>
<dbReference type="RefSeq" id="WP_093633448.1">
    <property type="nucleotide sequence ID" value="NZ_FPBH01000003.1"/>
</dbReference>
<keyword evidence="1" id="KW-0472">Membrane</keyword>
<keyword evidence="1" id="KW-0812">Transmembrane</keyword>
<organism evidence="2 3">
    <name type="scientific">Paraburkholderia aspalathi</name>
    <dbReference type="NCBI Taxonomy" id="1324617"/>
    <lineage>
        <taxon>Bacteria</taxon>
        <taxon>Pseudomonadati</taxon>
        <taxon>Pseudomonadota</taxon>
        <taxon>Betaproteobacteria</taxon>
        <taxon>Burkholderiales</taxon>
        <taxon>Burkholderiaceae</taxon>
        <taxon>Paraburkholderia</taxon>
    </lineage>
</organism>
<evidence type="ECO:0000256" key="1">
    <source>
        <dbReference type="SAM" id="Phobius"/>
    </source>
</evidence>
<feature type="transmembrane region" description="Helical" evidence="1">
    <location>
        <begin position="199"/>
        <end position="217"/>
    </location>
</feature>
<keyword evidence="1" id="KW-1133">Transmembrane helix</keyword>
<dbReference type="NCBIfam" id="TIGR03747">
    <property type="entry name" value="conj_TIGR03747"/>
    <property type="match status" value="1"/>
</dbReference>
<dbReference type="Proteomes" id="UP000198844">
    <property type="component" value="Unassembled WGS sequence"/>
</dbReference>
<feature type="transmembrane region" description="Helical" evidence="1">
    <location>
        <begin position="156"/>
        <end position="179"/>
    </location>
</feature>